<proteinExistence type="predicted"/>
<protein>
    <submittedName>
        <fullName evidence="1">Uncharacterized protein</fullName>
    </submittedName>
</protein>
<reference evidence="1 2" key="1">
    <citation type="submission" date="2016-08" db="EMBL/GenBank/DDBJ databases">
        <authorList>
            <person name="Seilhamer J.J."/>
        </authorList>
    </citation>
    <scope>NUCLEOTIDE SEQUENCE [LARGE SCALE GENOMIC DNA]</scope>
    <source>
        <strain evidence="1 2">A37T2</strain>
    </source>
</reference>
<gene>
    <name evidence="1" type="ORF">GA0116948_11363</name>
</gene>
<organism evidence="1 2">
    <name type="scientific">Chitinophaga costaii</name>
    <dbReference type="NCBI Taxonomy" id="1335309"/>
    <lineage>
        <taxon>Bacteria</taxon>
        <taxon>Pseudomonadati</taxon>
        <taxon>Bacteroidota</taxon>
        <taxon>Chitinophagia</taxon>
        <taxon>Chitinophagales</taxon>
        <taxon>Chitinophagaceae</taxon>
        <taxon>Chitinophaga</taxon>
    </lineage>
</organism>
<evidence type="ECO:0000313" key="1">
    <source>
        <dbReference type="EMBL" id="SCC53621.1"/>
    </source>
</evidence>
<dbReference type="AlphaFoldDB" id="A0A1C4FDR0"/>
<dbReference type="Proteomes" id="UP000242818">
    <property type="component" value="Unassembled WGS sequence"/>
</dbReference>
<name>A0A1C4FDR0_9BACT</name>
<sequence>MLLLHMTQRVQQALNTFFHKFQQNIIFIFKVIVNDRYNVFNGNGNFTNG</sequence>
<evidence type="ECO:0000313" key="2">
    <source>
        <dbReference type="Proteomes" id="UP000242818"/>
    </source>
</evidence>
<accession>A0A1C4FDR0</accession>
<keyword evidence="2" id="KW-1185">Reference proteome</keyword>
<dbReference type="EMBL" id="FMAR01000013">
    <property type="protein sequence ID" value="SCC53621.1"/>
    <property type="molecule type" value="Genomic_DNA"/>
</dbReference>